<dbReference type="Gene3D" id="3.40.50.300">
    <property type="entry name" value="P-loop containing nucleotide triphosphate hydrolases"/>
    <property type="match status" value="2"/>
</dbReference>
<evidence type="ECO:0000256" key="7">
    <source>
        <dbReference type="ARBA" id="ARBA00022840"/>
    </source>
</evidence>
<feature type="region of interest" description="Disordered" evidence="12">
    <location>
        <begin position="2271"/>
        <end position="2296"/>
    </location>
</feature>
<keyword evidence="10" id="KW-0540">Nuclease</keyword>
<protein>
    <submittedName>
        <fullName evidence="16">UPF1 protein</fullName>
    </submittedName>
</protein>
<comment type="domain">
    <text evidence="10">The VLRF1 domain mediates binding to the 60S ribosomal subunit.</text>
</comment>
<dbReference type="InterPro" id="IPR047187">
    <property type="entry name" value="SF1_C_Upf1"/>
</dbReference>
<keyword evidence="3 13" id="KW-0812">Transmembrane</keyword>
<keyword evidence="7" id="KW-0067">ATP-binding</keyword>
<dbReference type="PANTHER" id="PTHR43788">
    <property type="entry name" value="DNA2/NAM7 HELICASE FAMILY MEMBER"/>
    <property type="match status" value="1"/>
</dbReference>
<dbReference type="CDD" id="cd14447">
    <property type="entry name" value="SPX"/>
    <property type="match status" value="1"/>
</dbReference>
<evidence type="ECO:0000256" key="1">
    <source>
        <dbReference type="ARBA" id="ARBA00004141"/>
    </source>
</evidence>
<dbReference type="InterPro" id="IPR004342">
    <property type="entry name" value="EXS_C"/>
</dbReference>
<keyword evidence="5 10" id="KW-0378">Hydrolase</keyword>
<keyword evidence="11" id="KW-0175">Coiled coil</keyword>
<feature type="region of interest" description="Disordered" evidence="12">
    <location>
        <begin position="2784"/>
        <end position="2822"/>
    </location>
</feature>
<keyword evidence="6" id="KW-0347">Helicase</keyword>
<feature type="active site" evidence="10">
    <location>
        <position position="2500"/>
    </location>
</feature>
<reference evidence="16" key="1">
    <citation type="submission" date="2021-02" db="EMBL/GenBank/DDBJ databases">
        <authorList>
            <person name="Dougan E. K."/>
            <person name="Rhodes N."/>
            <person name="Thang M."/>
            <person name="Chan C."/>
        </authorList>
    </citation>
    <scope>NUCLEOTIDE SEQUENCE</scope>
</reference>
<feature type="region of interest" description="Disordered" evidence="12">
    <location>
        <begin position="1"/>
        <end position="87"/>
    </location>
</feature>
<dbReference type="SUPFAM" id="SSF52540">
    <property type="entry name" value="P-loop containing nucleoside triphosphate hydrolases"/>
    <property type="match status" value="1"/>
</dbReference>
<dbReference type="Pfam" id="PF13086">
    <property type="entry name" value="AAA_11"/>
    <property type="match status" value="1"/>
</dbReference>
<feature type="region of interest" description="Disordered" evidence="12">
    <location>
        <begin position="2336"/>
        <end position="2387"/>
    </location>
</feature>
<dbReference type="CDD" id="cd18808">
    <property type="entry name" value="SF1_C_Upf1"/>
    <property type="match status" value="1"/>
</dbReference>
<evidence type="ECO:0000256" key="9">
    <source>
        <dbReference type="ARBA" id="ARBA00023136"/>
    </source>
</evidence>
<accession>A0A812JT29</accession>
<dbReference type="Pfam" id="PF18826">
    <property type="entry name" value="bVLRF1"/>
    <property type="match status" value="1"/>
</dbReference>
<feature type="transmembrane region" description="Helical" evidence="13">
    <location>
        <begin position="1864"/>
        <end position="1883"/>
    </location>
</feature>
<feature type="transmembrane region" description="Helical" evidence="13">
    <location>
        <begin position="1994"/>
        <end position="2013"/>
    </location>
</feature>
<organism evidence="16 17">
    <name type="scientific">Symbiodinium necroappetens</name>
    <dbReference type="NCBI Taxonomy" id="1628268"/>
    <lineage>
        <taxon>Eukaryota</taxon>
        <taxon>Sar</taxon>
        <taxon>Alveolata</taxon>
        <taxon>Dinophyceae</taxon>
        <taxon>Suessiales</taxon>
        <taxon>Symbiodiniaceae</taxon>
        <taxon>Symbiodinium</taxon>
    </lineage>
</organism>
<keyword evidence="10" id="KW-0963">Cytoplasm</keyword>
<sequence length="3337" mass="365578">MSVRSLKDNPAAGCAPAASADATAQGNHGEDLNPDSITRLPGLQTVPKSSARRPTVPPRWGPTASGDGSVSGEGAVSSHGNSTQNPNHVANAWDGWFNTGHSMDEMFNQHLYSGDYDYTSWSQAWHNSWQAWPWPGSKGSTVRPPNAVQTEVQQRKAEEQEQQEWEKKLAEAIDTDVLAGLKMLLEGRGSGTAGESPSPPRPELVAKILERAAVQGPVALVEVAEGLFGTQSGAKMTLDIPTYAGMLQRLVLDPACYRPAAVRLLLNVALSKESPVVPVAPGILTDSETVICERNVQDKDIEEEEEKDEVGKEWPEELVFRNSGCWPELNGVFKRTRDFDHVSQHQRPTYERMVSARSGDMRLLCFFWEYSCERERGEQGAQNDAGAAGTAKKRRRRAVSVERGWWLGKRMGGADLMGKGKPGNSELSELPTGEDWQLKPPGVEVFQADPGGFVDQEQLGIEALQRLNLSSLQGHVVSPQGVHSARYFGHFCSLLHLEYLQEVATLRRRASRRSGEELERGGWALTGMRVRDVVERPAKGKGRKGSGKGPTSGFQMFLWLPPKTDIDRLRFRKGDSIILSATHPLQDRLAEGQLQDITDKWVLLSFEEVSPPQGCKQRLWRVDKGSNRLSYARQLDSLVSLCTGYVDSTSVGEDCSKIFEIIRNGNVGQADSWASRVWSDLKETAVSDSTAATAELAEQKGDESQVQRMQTEAPRAELAEAFKPGEVVTLHGLQAEDLNHQQGEVVAVNGSIRQAGEHAVEGEDVRINVQVNGSVKAVRVSNLKKVDSESTADSSAKAATGTAATAAEKMICDAAMLTKCVESIPATCTDSQRRAVAATCERRLTIIQGPPGTGKTATAVQILRSWAQLGLKPLLAVADGNIAVDNIAAGLAKQGVDVRAVRVGRPEKIRPELEEITLDNQLRRMKKQKQEQKAAEERAAAMAVLEQMTLRDLKLQDRDADAGILPSTLQAAQVSDQQAKGSSEEQREGREQMHIPAARVLELALESICTAEASKAEAAAAEILEARTEAEAQHQEQQKRIQARREDAEMQLQALREADVLCAQLITAGGGLLAKLGPFKGILIDEIAQATEIVSLVPIVQRRCERVVLAGDHCQLPPTVQSQEAERRGLTLSLYGRLVQEGLEPYFLDTQFRSHPKLVEWVASSIYGGRLKSGIHDGARPPMKGFDWPRKKVPVAFVEMGRASRESQEHESKMNSAEAERVVHIIESVLDAGCTAEDLGVVTPYMAQVRLLRTSWRNRCKERGMKWNASKNSRTLEIASVDNFQGREKELIVFSAVRNNAAGRVGFLADWRRLNVMLTRARRGLVVVGHGLTLKKDPYWLQWLGWCESHRVIVDKQAWHDIVRAAKRAEKRPHVKSLLHNLFEFEQAPQTEKAFCKFVKEHLGDRCQGPDDAEMLWQAVTKAREEASAAAQRRSNEEELPKMLTEVAIAKPADIPKLRFQDLGDPDPNRRSRWRSWKFVAQEFLWAPNPEHTWSWQELKEKMHDYYQTFLTASNQTDNRSKKQLFREMRQSLPEEWFVKDTTLQVQLKPLDQQQAARMVWKANRQDFHEQGASHAECISISKEKEEVDVADVGMKFGKQLERHKVTGWEAFYIDYGGLKRSLKDHYGALKPRSKANDGASSSEGSPRGDYECKISDEWFEELSACVHRVNYLLTSTAGEVEEFEEKDPFSDHVKSRLDRLKCQLREFADQLGLDGDLQMNSPHDKSATENLWALARISFSLGVISMALIVLAVLSGMEPQINHYSVEDLAATIPVFRLSFMMSLTAWLAGACASVFERYNINYLFLLDISPDLDVSAISLLNYASVQTGVWIVLTFCFLADMKFGAVLFNIHPEIHKLGWSLAHVYSFSVLMLQLCITSWWVSRGARQLFSRLILRVSCFSLLGEVSFAENIFADLLTSFGRPLKDVAYTSCYFRNWQTLNARDIRVQCKQDKGLAWAMLQLILVLPLVFRIAQCLRRMHDTGDTARHLLNCVKYCLAIIVSLLAAVHQLPLGLAPLEFDMVRMLSYIAATSYAATWDIVVDFGLTVSNRHRLYPRPSYAVLAFVDVALRTTWLLTYLPDCHAFVRASTFNRECFAFMISSLELIRRAVWAAVRIEHEHQSNAGRFRSVCWVPPLEHRRPVESDLHKLHLQRKKTSEVLVPLSPEPQSPVQSMESTARAGAEFVDRTVAKVVVPEDPFALRPTRRFEQQLQSHFGKKLGQSEPTDYCSTEKLGALTPAVEVLVAADCVTHPTSLLAKRIMDAIGPADAAPVAEDLESKTSRPRRDRKSNAETQNGLPVFCRTRHFNRATATYSVPLWDFTSRWLPDELKALEPTRSVRGSRGFEPPGRTGEASEENDTEIGGEEKENQPEDPGPDLPSESEESEVAWEGHLGVESRAWARGVVDGALILLRRLQCGSDPPTIYGLGVCAALIPPETLAEGSDLSLDRRLAEILRTRSPRWAVCALRSGHFAGAVFNGQEAVIHKAIHRYTVRAKAGGSQSACDSSKKVKSVGSSLRRYGEQRLAEEIKELMTDKWAQHLAECELVLVSVSKRMRPTLVGTEKEPFLPDPRKVRKLPFMIGKPTFEAVQAAYLRAASVVFCEEGVADAVTARFRPAPARTEEPKQAAPPSEEIAEAEPVQAPAVKYSEEDDPLFSSLHVAAQANDVMAITEELEQGADPTSRDSKGRVPYYLCATPQAREAFRKWRGSNEDAWDWASAQVPEGITDAQPVCGHEAVGTVQVHADGSGATKWYSMPASGLEREGATLSPLEVSAVGSLHKLAAPVTTHHDHRENSARSNPHDVGSSTESMLENGVASRQAREERVSTAASLGMALQTSNATILRRKASALAAGRLMGDQLAAAGKEMSEVAAGAAAAAFQSAVSAQLGNELSASIAAESAGQAAGKAAKMADYPERGSVQAVADAATTAGKKHGLSQDSAAASGAMAAGHFAAGEASSDGRMSEEVAQAAATASAAYAYGAGLATKDIATISAKAAASAAADHAVAAGMHLQDIQKLARQAATVAFNTALEVYTSMAHEAEPTDTPMEDSKASEILYSPAETSDGVQAIKNLTNTAGDESVAWPWASPEHALESAESLPALPGEAGVVVSSLFGEPGQRGSRGATGPQGPPGAAGPAGAAARGPPGPAGPQGPHGPPGPHGDPGPQGIPGPEGPVGSMPADTHTWQQVLDYYQEVLGKMETSLGRKHRAVNNDLVLLNRQAALYHARDAGVRHGATGLHAYILRSYARIAASLSQALRLDHTVSGSFAAETPRQDLKDARKLLLVARAQNNFIRHTERGSSPQRWHGAGLLQDSMKSRSMNVVMGWLAASVCVFGLLL</sequence>
<feature type="compositionally biased region" description="Low complexity" evidence="12">
    <location>
        <begin position="11"/>
        <end position="24"/>
    </location>
</feature>
<dbReference type="Pfam" id="PF03124">
    <property type="entry name" value="EXS"/>
    <property type="match status" value="1"/>
</dbReference>
<feature type="domain" description="EXS" evidence="14">
    <location>
        <begin position="1952"/>
        <end position="2148"/>
    </location>
</feature>
<feature type="region of interest" description="Disordered" evidence="12">
    <location>
        <begin position="3112"/>
        <end position="3180"/>
    </location>
</feature>
<dbReference type="InterPro" id="IPR041677">
    <property type="entry name" value="DNA2/NAM7_AAA_11"/>
</dbReference>
<dbReference type="GO" id="GO:0004519">
    <property type="term" value="F:endonuclease activity"/>
    <property type="evidence" value="ECO:0007669"/>
    <property type="project" value="UniProtKB-KW"/>
</dbReference>
<keyword evidence="8 13" id="KW-1133">Transmembrane helix</keyword>
<feature type="transmembrane region" description="Helical" evidence="13">
    <location>
        <begin position="1776"/>
        <end position="1797"/>
    </location>
</feature>
<feature type="region of interest" description="Disordered" evidence="12">
    <location>
        <begin position="2616"/>
        <end position="2638"/>
    </location>
</feature>
<feature type="compositionally biased region" description="Polar residues" evidence="12">
    <location>
        <begin position="970"/>
        <end position="981"/>
    </location>
</feature>
<evidence type="ECO:0000313" key="17">
    <source>
        <dbReference type="Proteomes" id="UP000601435"/>
    </source>
</evidence>
<keyword evidence="17" id="KW-1185">Reference proteome</keyword>
<dbReference type="InterPro" id="IPR027417">
    <property type="entry name" value="P-loop_NTPase"/>
</dbReference>
<dbReference type="InterPro" id="IPR050534">
    <property type="entry name" value="Coronavir_polyprotein_1ab"/>
</dbReference>
<dbReference type="InterPro" id="IPR041175">
    <property type="entry name" value="VLRF1/Vms1"/>
</dbReference>
<feature type="domain" description="VLRF1" evidence="15">
    <location>
        <begin position="2457"/>
        <end position="2598"/>
    </location>
</feature>
<feature type="compositionally biased region" description="Pro residues" evidence="12">
    <location>
        <begin position="3143"/>
        <end position="3171"/>
    </location>
</feature>
<dbReference type="GO" id="GO:0016020">
    <property type="term" value="C:membrane"/>
    <property type="evidence" value="ECO:0007669"/>
    <property type="project" value="UniProtKB-SubCell"/>
</dbReference>
<evidence type="ECO:0000256" key="10">
    <source>
        <dbReference type="PROSITE-ProRule" id="PRU01389"/>
    </source>
</evidence>
<dbReference type="Pfam" id="PF13087">
    <property type="entry name" value="AAA_12"/>
    <property type="match status" value="1"/>
</dbReference>
<feature type="coiled-coil region" evidence="11">
    <location>
        <begin position="1013"/>
        <end position="1058"/>
    </location>
</feature>
<evidence type="ECO:0000256" key="3">
    <source>
        <dbReference type="ARBA" id="ARBA00022692"/>
    </source>
</evidence>
<dbReference type="PANTHER" id="PTHR43788:SF13">
    <property type="entry name" value="REGULATOR OF NONSENSE TRANSCRIPTS 1"/>
    <property type="match status" value="1"/>
</dbReference>
<evidence type="ECO:0000256" key="11">
    <source>
        <dbReference type="SAM" id="Coils"/>
    </source>
</evidence>
<feature type="transmembrane region" description="Helical" evidence="13">
    <location>
        <begin position="1955"/>
        <end position="1974"/>
    </location>
</feature>
<dbReference type="InterPro" id="IPR041679">
    <property type="entry name" value="DNA2/NAM7-like_C"/>
</dbReference>
<dbReference type="GO" id="GO:0043139">
    <property type="term" value="F:5'-3' DNA helicase activity"/>
    <property type="evidence" value="ECO:0007669"/>
    <property type="project" value="TreeGrafter"/>
</dbReference>
<dbReference type="PROSITE" id="PS52044">
    <property type="entry name" value="VLRF1"/>
    <property type="match status" value="1"/>
</dbReference>
<evidence type="ECO:0000256" key="4">
    <source>
        <dbReference type="ARBA" id="ARBA00022741"/>
    </source>
</evidence>
<dbReference type="Proteomes" id="UP000601435">
    <property type="component" value="Unassembled WGS sequence"/>
</dbReference>
<feature type="compositionally biased region" description="Basic and acidic residues" evidence="12">
    <location>
        <begin position="982"/>
        <end position="993"/>
    </location>
</feature>
<keyword evidence="9 13" id="KW-0472">Membrane</keyword>
<dbReference type="GO" id="GO:0016787">
    <property type="term" value="F:hydrolase activity"/>
    <property type="evidence" value="ECO:0007669"/>
    <property type="project" value="UniProtKB-KW"/>
</dbReference>
<feature type="region of interest" description="Disordered" evidence="12">
    <location>
        <begin position="970"/>
        <end position="993"/>
    </location>
</feature>
<dbReference type="PROSITE" id="PS51380">
    <property type="entry name" value="EXS"/>
    <property type="match status" value="1"/>
</dbReference>
<dbReference type="GO" id="GO:0005524">
    <property type="term" value="F:ATP binding"/>
    <property type="evidence" value="ECO:0007669"/>
    <property type="project" value="UniProtKB-KW"/>
</dbReference>
<evidence type="ECO:0000256" key="13">
    <source>
        <dbReference type="SAM" id="Phobius"/>
    </source>
</evidence>
<feature type="compositionally biased region" description="Polar residues" evidence="12">
    <location>
        <begin position="78"/>
        <end position="87"/>
    </location>
</feature>
<comment type="subcellular location">
    <subcellularLocation>
        <location evidence="1">Membrane</location>
        <topology evidence="1">Multi-pass membrane protein</topology>
    </subcellularLocation>
</comment>
<evidence type="ECO:0000313" key="16">
    <source>
        <dbReference type="EMBL" id="CAE7209753.1"/>
    </source>
</evidence>
<evidence type="ECO:0000256" key="2">
    <source>
        <dbReference type="ARBA" id="ARBA00007913"/>
    </source>
</evidence>
<comment type="caution">
    <text evidence="16">The sequence shown here is derived from an EMBL/GenBank/DDBJ whole genome shotgun (WGS) entry which is preliminary data.</text>
</comment>
<feature type="compositionally biased region" description="Acidic residues" evidence="12">
    <location>
        <begin position="2353"/>
        <end position="2362"/>
    </location>
</feature>
<feature type="transmembrane region" description="Helical" evidence="13">
    <location>
        <begin position="1732"/>
        <end position="1755"/>
    </location>
</feature>
<evidence type="ECO:0000259" key="15">
    <source>
        <dbReference type="PROSITE" id="PS52044"/>
    </source>
</evidence>
<proteinExistence type="inferred from homology"/>
<feature type="compositionally biased region" description="Low complexity" evidence="12">
    <location>
        <begin position="3133"/>
        <end position="3142"/>
    </location>
</feature>
<evidence type="ECO:0000259" key="14">
    <source>
        <dbReference type="PROSITE" id="PS51380"/>
    </source>
</evidence>
<evidence type="ECO:0000256" key="8">
    <source>
        <dbReference type="ARBA" id="ARBA00022989"/>
    </source>
</evidence>
<name>A0A812JT29_9DINO</name>
<dbReference type="EMBL" id="CAJNJA010006398">
    <property type="protein sequence ID" value="CAE7209753.1"/>
    <property type="molecule type" value="Genomic_DNA"/>
</dbReference>
<dbReference type="GO" id="GO:0005737">
    <property type="term" value="C:cytoplasm"/>
    <property type="evidence" value="ECO:0007669"/>
    <property type="project" value="UniProtKB-UniRule"/>
</dbReference>
<gene>
    <name evidence="16" type="primary">UPF1</name>
    <name evidence="16" type="ORF">SNEC2469_LOCUS2048</name>
</gene>
<evidence type="ECO:0000256" key="12">
    <source>
        <dbReference type="SAM" id="MobiDB-lite"/>
    </source>
</evidence>
<comment type="similarity">
    <text evidence="2">Belongs to the DNA2/NAM7 helicase family.</text>
</comment>
<keyword evidence="10" id="KW-0255">Endonuclease</keyword>
<feature type="coiled-coil region" evidence="11">
    <location>
        <begin position="148"/>
        <end position="175"/>
    </location>
</feature>
<evidence type="ECO:0000256" key="5">
    <source>
        <dbReference type="ARBA" id="ARBA00022801"/>
    </source>
</evidence>
<evidence type="ECO:0000256" key="6">
    <source>
        <dbReference type="ARBA" id="ARBA00022806"/>
    </source>
</evidence>
<dbReference type="OrthoDB" id="434548at2759"/>
<comment type="similarity">
    <text evidence="10">Belongs to the ANKZF1/VMS1 family.</text>
</comment>
<keyword evidence="4" id="KW-0547">Nucleotide-binding</keyword>